<sequence>MTYTYRATVNPRSSSVPDAAECMLLASGGGFLSCTVADLLSSTLYVVTLQVCDTAHYCRLLSYPLDFTTLPSGPTKVLVSNRTSTSIHVFCSPAKEDGVSEDYTYTATAQCFGSVAEVCTTTEKKTHCTIRDLQPDTNCSLTVMTCTAAGVCGAPSESVIVKTLLAGRMERFSSFE</sequence>
<evidence type="ECO:0000313" key="3">
    <source>
        <dbReference type="Proteomes" id="UP000275846"/>
    </source>
</evidence>
<dbReference type="InterPro" id="IPR036116">
    <property type="entry name" value="FN3_sf"/>
</dbReference>
<dbReference type="EMBL" id="UYSU01005862">
    <property type="protein sequence ID" value="VDL88110.1"/>
    <property type="molecule type" value="Genomic_DNA"/>
</dbReference>
<dbReference type="CDD" id="cd00063">
    <property type="entry name" value="FN3"/>
    <property type="match status" value="1"/>
</dbReference>
<protein>
    <submittedName>
        <fullName evidence="4">Fibronectin type-III domain-containing protein</fullName>
    </submittedName>
</protein>
<dbReference type="SUPFAM" id="SSF49265">
    <property type="entry name" value="Fibronectin type III"/>
    <property type="match status" value="1"/>
</dbReference>
<proteinExistence type="predicted"/>
<dbReference type="PROSITE" id="PS51257">
    <property type="entry name" value="PROKAR_LIPOPROTEIN"/>
    <property type="match status" value="1"/>
</dbReference>
<dbReference type="SMART" id="SM00060">
    <property type="entry name" value="FN3"/>
    <property type="match status" value="1"/>
</dbReference>
<dbReference type="AlphaFoldDB" id="A0A183SBX7"/>
<keyword evidence="3" id="KW-1185">Reference proteome</keyword>
<dbReference type="WBParaSite" id="SSLN_0000179001-mRNA-1">
    <property type="protein sequence ID" value="SSLN_0000179001-mRNA-1"/>
    <property type="gene ID" value="SSLN_0000179001"/>
</dbReference>
<reference evidence="4" key="1">
    <citation type="submission" date="2016-06" db="UniProtKB">
        <authorList>
            <consortium name="WormBaseParasite"/>
        </authorList>
    </citation>
    <scope>IDENTIFICATION</scope>
</reference>
<dbReference type="Proteomes" id="UP000275846">
    <property type="component" value="Unassembled WGS sequence"/>
</dbReference>
<evidence type="ECO:0000259" key="1">
    <source>
        <dbReference type="PROSITE" id="PS50853"/>
    </source>
</evidence>
<evidence type="ECO:0000313" key="2">
    <source>
        <dbReference type="EMBL" id="VDL88110.1"/>
    </source>
</evidence>
<evidence type="ECO:0000313" key="4">
    <source>
        <dbReference type="WBParaSite" id="SSLN_0000179001-mRNA-1"/>
    </source>
</evidence>
<dbReference type="PROSITE" id="PS50853">
    <property type="entry name" value="FN3"/>
    <property type="match status" value="1"/>
</dbReference>
<gene>
    <name evidence="2" type="ORF">SSLN_LOCUS1725</name>
</gene>
<reference evidence="2 3" key="2">
    <citation type="submission" date="2018-11" db="EMBL/GenBank/DDBJ databases">
        <authorList>
            <consortium name="Pathogen Informatics"/>
        </authorList>
    </citation>
    <scope>NUCLEOTIDE SEQUENCE [LARGE SCALE GENOMIC DNA]</scope>
    <source>
        <strain evidence="2 3">NST_G2</strain>
    </source>
</reference>
<dbReference type="InterPro" id="IPR013783">
    <property type="entry name" value="Ig-like_fold"/>
</dbReference>
<feature type="domain" description="Fibronectin type-III" evidence="1">
    <location>
        <begin position="73"/>
        <end position="166"/>
    </location>
</feature>
<organism evidence="4">
    <name type="scientific">Schistocephalus solidus</name>
    <name type="common">Tapeworm</name>
    <dbReference type="NCBI Taxonomy" id="70667"/>
    <lineage>
        <taxon>Eukaryota</taxon>
        <taxon>Metazoa</taxon>
        <taxon>Spiralia</taxon>
        <taxon>Lophotrochozoa</taxon>
        <taxon>Platyhelminthes</taxon>
        <taxon>Cestoda</taxon>
        <taxon>Eucestoda</taxon>
        <taxon>Diphyllobothriidea</taxon>
        <taxon>Diphyllobothriidae</taxon>
        <taxon>Schistocephalus</taxon>
    </lineage>
</organism>
<dbReference type="InterPro" id="IPR003961">
    <property type="entry name" value="FN3_dom"/>
</dbReference>
<accession>A0A183SBX7</accession>
<dbReference type="Gene3D" id="2.60.40.10">
    <property type="entry name" value="Immunoglobulins"/>
    <property type="match status" value="1"/>
</dbReference>
<name>A0A183SBX7_SCHSO</name>